<reference evidence="1 2" key="1">
    <citation type="submission" date="2016-05" db="EMBL/GenBank/DDBJ databases">
        <title>Genomic Taxonomy of the Vibrionaceae.</title>
        <authorList>
            <person name="Gomez-Gil B."/>
            <person name="Enciso-Ibarra J."/>
        </authorList>
    </citation>
    <scope>NUCLEOTIDE SEQUENCE [LARGE SCALE GENOMIC DNA]</scope>
    <source>
        <strain evidence="1 2">CAIM 1920</strain>
    </source>
</reference>
<accession>A0A1C3ESI7</accession>
<name>A0A1C3ESI7_9GAMM</name>
<evidence type="ECO:0000313" key="1">
    <source>
        <dbReference type="EMBL" id="ODA36194.1"/>
    </source>
</evidence>
<comment type="caution">
    <text evidence="1">The sequence shown here is derived from an EMBL/GenBank/DDBJ whole genome shotgun (WGS) entry which is preliminary data.</text>
</comment>
<dbReference type="EMBL" id="LYBM01000001">
    <property type="protein sequence ID" value="ODA36194.1"/>
    <property type="molecule type" value="Genomic_DNA"/>
</dbReference>
<evidence type="ECO:0000313" key="2">
    <source>
        <dbReference type="Proteomes" id="UP000094936"/>
    </source>
</evidence>
<keyword evidence="2" id="KW-1185">Reference proteome</keyword>
<organism evidence="1 2">
    <name type="scientific">Veronia pacifica</name>
    <dbReference type="NCBI Taxonomy" id="1080227"/>
    <lineage>
        <taxon>Bacteria</taxon>
        <taxon>Pseudomonadati</taxon>
        <taxon>Pseudomonadota</taxon>
        <taxon>Gammaproteobacteria</taxon>
        <taxon>Vibrionales</taxon>
        <taxon>Vibrionaceae</taxon>
        <taxon>Veronia</taxon>
    </lineage>
</organism>
<sequence length="331" mass="36711">MGVAVADVDKKTSVVKDNDLTSDSIRDKRLKVSLSDGNESVAKSLDIPSEALSLLTIYANSAKPIEKPGAFIMFPNTYKPKPSPVLDGTVKAAIILEKARFYYPDMIRISLASEISTRSAEIFVIDAKSKKILLRQHMVDEYLELNTRPDWPEEIRLVADLEFPSGRDIIKADINFSVPVANLTDSANPYIDGNDAVIPLVIKTKTEGLYRVKANLFSESGRPLVSVSQLQLVDKGMATIPLKIDNEVVSSVRQGEFAFNGTNKSEYSLRNIEVEKVCPHTGRVLGFGNTFHSLEMRINIPKQLINSSKDIWLPKRRGNESEFLSAKDNGI</sequence>
<proteinExistence type="predicted"/>
<dbReference type="AlphaFoldDB" id="A0A1C3ESI7"/>
<dbReference type="OrthoDB" id="5759974at2"/>
<dbReference type="Proteomes" id="UP000094936">
    <property type="component" value="Unassembled WGS sequence"/>
</dbReference>
<dbReference type="RefSeq" id="WP_068898254.1">
    <property type="nucleotide sequence ID" value="NZ_JBHUIF010000002.1"/>
</dbReference>
<gene>
    <name evidence="1" type="ORF">A8L45_00900</name>
</gene>
<protein>
    <submittedName>
        <fullName evidence="1">Uncharacterized protein</fullName>
    </submittedName>
</protein>